<name>M2NG72_9FIRM</name>
<feature type="transmembrane region" description="Helical" evidence="1">
    <location>
        <begin position="12"/>
        <end position="31"/>
    </location>
</feature>
<keyword evidence="3" id="KW-1185">Reference proteome</keyword>
<gene>
    <name evidence="2" type="ORF">HMPREF9943_00496</name>
</gene>
<comment type="caution">
    <text evidence="2">The sequence shown here is derived from an EMBL/GenBank/DDBJ whole genome shotgun (WGS) entry which is preliminary data.</text>
</comment>
<keyword evidence="1" id="KW-0472">Membrane</keyword>
<dbReference type="Proteomes" id="UP000011758">
    <property type="component" value="Unassembled WGS sequence"/>
</dbReference>
<sequence>MDYLKKASNPKIVSIVGIVTGVCVAVIYFIIRNIGLGGTAALLRGNTSGMGFIKPLYYLAIVGGIVGCALSVYRFIENKTNRVAITNAVINGIIAILLIMSHTIISIFTNYADGNLSGIYGLSKTVSYSDILNQGRYVSFAFYLSLILIVYNILILLVNMGKLDIPHLRQPDFNVNTSGGQAMFDPVTGQPINMQNNTNNVFDSTNTNSFNGGNTGGFNTSSQGDFNANAGGFNASSQGDFNANAGGFNASSQGD</sequence>
<reference evidence="2 3" key="1">
    <citation type="submission" date="2013-02" db="EMBL/GenBank/DDBJ databases">
        <title>The Genome Sequence of Lactobacillus catenaformis F0143.</title>
        <authorList>
            <consortium name="The Broad Institute Genome Sequencing Platform"/>
            <person name="Earl A."/>
            <person name="Ward D."/>
            <person name="Feldgarden M."/>
            <person name="Gevers D."/>
            <person name="Izard J."/>
            <person name="Blanton J.M."/>
            <person name="Mathney J."/>
            <person name="Dewhirst F.E."/>
            <person name="Young S.K."/>
            <person name="Zeng Q."/>
            <person name="Gargeya S."/>
            <person name="Fitzgerald M."/>
            <person name="Haas B."/>
            <person name="Abouelleil A."/>
            <person name="Alvarado L."/>
            <person name="Arachchi H.M."/>
            <person name="Berlin A."/>
            <person name="Chapman S.B."/>
            <person name="Gearin G."/>
            <person name="Goldberg J."/>
            <person name="Griggs A."/>
            <person name="Gujja S."/>
            <person name="Hansen M."/>
            <person name="Heiman D."/>
            <person name="Howarth C."/>
            <person name="Larimer J."/>
            <person name="Lui A."/>
            <person name="MacDonald P.J.P."/>
            <person name="McCowen C."/>
            <person name="Montmayeur A."/>
            <person name="Murphy C."/>
            <person name="Neiman D."/>
            <person name="Pearson M."/>
            <person name="Priest M."/>
            <person name="Roberts A."/>
            <person name="Saif S."/>
            <person name="Shea T."/>
            <person name="Sisk P."/>
            <person name="Stolte C."/>
            <person name="Sykes S."/>
            <person name="Wortman J."/>
            <person name="Nusbaum C."/>
            <person name="Birren B."/>
        </authorList>
    </citation>
    <scope>NUCLEOTIDE SEQUENCE [LARGE SCALE GENOMIC DNA]</scope>
    <source>
        <strain evidence="2 3">OT 569</strain>
    </source>
</reference>
<feature type="transmembrane region" description="Helical" evidence="1">
    <location>
        <begin position="56"/>
        <end position="76"/>
    </location>
</feature>
<dbReference type="STRING" id="999415.HMPREF9943_00496"/>
<proteinExistence type="predicted"/>
<dbReference type="EMBL" id="AGEJ01000009">
    <property type="protein sequence ID" value="EMD17238.1"/>
    <property type="molecule type" value="Genomic_DNA"/>
</dbReference>
<dbReference type="RefSeq" id="WP_004801697.1">
    <property type="nucleotide sequence ID" value="NZ_KB446647.1"/>
</dbReference>
<organism evidence="2 3">
    <name type="scientific">Eggerthia catenaformis OT 569 = DSM 20559</name>
    <dbReference type="NCBI Taxonomy" id="999415"/>
    <lineage>
        <taxon>Bacteria</taxon>
        <taxon>Bacillati</taxon>
        <taxon>Bacillota</taxon>
        <taxon>Erysipelotrichia</taxon>
        <taxon>Erysipelotrichales</taxon>
        <taxon>Coprobacillaceae</taxon>
        <taxon>Eggerthia</taxon>
    </lineage>
</organism>
<evidence type="ECO:0000256" key="1">
    <source>
        <dbReference type="SAM" id="Phobius"/>
    </source>
</evidence>
<keyword evidence="1" id="KW-0812">Transmembrane</keyword>
<keyword evidence="1" id="KW-1133">Transmembrane helix</keyword>
<evidence type="ECO:0000313" key="3">
    <source>
        <dbReference type="Proteomes" id="UP000011758"/>
    </source>
</evidence>
<accession>M2NG72</accession>
<feature type="transmembrane region" description="Helical" evidence="1">
    <location>
        <begin position="88"/>
        <end position="108"/>
    </location>
</feature>
<feature type="transmembrane region" description="Helical" evidence="1">
    <location>
        <begin position="140"/>
        <end position="160"/>
    </location>
</feature>
<protein>
    <submittedName>
        <fullName evidence="2">Uncharacterized protein</fullName>
    </submittedName>
</protein>
<evidence type="ECO:0000313" key="2">
    <source>
        <dbReference type="EMBL" id="EMD17238.1"/>
    </source>
</evidence>
<feature type="non-terminal residue" evidence="2">
    <location>
        <position position="255"/>
    </location>
</feature>
<dbReference type="AlphaFoldDB" id="M2NG72"/>